<keyword evidence="4 6" id="KW-1133">Transmembrane helix</keyword>
<evidence type="ECO:0000256" key="6">
    <source>
        <dbReference type="SAM" id="Phobius"/>
    </source>
</evidence>
<dbReference type="eggNOG" id="COG0392">
    <property type="taxonomic scope" value="Bacteria"/>
</dbReference>
<feature type="transmembrane region" description="Helical" evidence="6">
    <location>
        <begin position="161"/>
        <end position="182"/>
    </location>
</feature>
<comment type="caution">
    <text evidence="7">The sequence shown here is derived from an EMBL/GenBank/DDBJ whole genome shotgun (WGS) entry which is preliminary data.</text>
</comment>
<dbReference type="Proteomes" id="UP000023430">
    <property type="component" value="Unassembled WGS sequence"/>
</dbReference>
<evidence type="ECO:0000256" key="1">
    <source>
        <dbReference type="ARBA" id="ARBA00004651"/>
    </source>
</evidence>
<feature type="transmembrane region" description="Helical" evidence="6">
    <location>
        <begin position="283"/>
        <end position="306"/>
    </location>
</feature>
<dbReference type="InterPro" id="IPR022791">
    <property type="entry name" value="L-PG_synthase/AglD"/>
</dbReference>
<sequence>MSLDLRLSRSQMRLLQIAVSVTLLAVLWHAVDGAEAARTLARADPFWLVAAWVMLSVQTLLSALRWRLTAARLGQRFSVGKAVSEYYLAQIVNQSLPGGMVGDAGRAVRARHQAGLLRASQAVVFERLAGQVAIFSIMAVTFAVTYLQPGGLTWPLWVRSFVVPFILVGLCAPVVFWLTALLPGPQKRALDDLWYALSVSLLAPRVLPWQALLSVATAACNLAAFAFCARAIGTELPIAAILGLVPLILFTMLIPVSISGWGLREGAAAALFPVAGFAGASGLATSVAFGLVFVAAVLPGLIPILGRRSHGRGEGRSSAGDARARGKG</sequence>
<dbReference type="GO" id="GO:0005886">
    <property type="term" value="C:plasma membrane"/>
    <property type="evidence" value="ECO:0007669"/>
    <property type="project" value="UniProtKB-SubCell"/>
</dbReference>
<protein>
    <recommendedName>
        <fullName evidence="9">Lysylphosphatidylglycerol synthetase</fullName>
    </recommendedName>
</protein>
<dbReference type="PANTHER" id="PTHR40277:SF1">
    <property type="entry name" value="BLL5419 PROTEIN"/>
    <property type="match status" value="1"/>
</dbReference>
<feature type="transmembrane region" description="Helical" evidence="6">
    <location>
        <begin position="46"/>
        <end position="66"/>
    </location>
</feature>
<gene>
    <name evidence="7" type="ORF">RISW2_10720</name>
</gene>
<evidence type="ECO:0000313" key="8">
    <source>
        <dbReference type="Proteomes" id="UP000023430"/>
    </source>
</evidence>
<evidence type="ECO:0000256" key="5">
    <source>
        <dbReference type="ARBA" id="ARBA00023136"/>
    </source>
</evidence>
<comment type="subcellular location">
    <subcellularLocation>
        <location evidence="1">Cell membrane</location>
        <topology evidence="1">Multi-pass membrane protein</topology>
    </subcellularLocation>
</comment>
<keyword evidence="8" id="KW-1185">Reference proteome</keyword>
<dbReference type="EMBL" id="JAME01000025">
    <property type="protein sequence ID" value="ETX27934.1"/>
    <property type="molecule type" value="Genomic_DNA"/>
</dbReference>
<keyword evidence="3 6" id="KW-0812">Transmembrane</keyword>
<keyword evidence="5 6" id="KW-0472">Membrane</keyword>
<evidence type="ECO:0008006" key="9">
    <source>
        <dbReference type="Google" id="ProtNLM"/>
    </source>
</evidence>
<evidence type="ECO:0000256" key="4">
    <source>
        <dbReference type="ARBA" id="ARBA00022989"/>
    </source>
</evidence>
<evidence type="ECO:0000256" key="3">
    <source>
        <dbReference type="ARBA" id="ARBA00022692"/>
    </source>
</evidence>
<feature type="transmembrane region" description="Helical" evidence="6">
    <location>
        <begin position="239"/>
        <end position="263"/>
    </location>
</feature>
<evidence type="ECO:0000256" key="2">
    <source>
        <dbReference type="ARBA" id="ARBA00022475"/>
    </source>
</evidence>
<reference evidence="7 8" key="1">
    <citation type="submission" date="2014-01" db="EMBL/GenBank/DDBJ databases">
        <title>Roseivivax isoporae LMG 25204 Genome Sequencing.</title>
        <authorList>
            <person name="Lai Q."/>
            <person name="Li G."/>
            <person name="Shao Z."/>
        </authorList>
    </citation>
    <scope>NUCLEOTIDE SEQUENCE [LARGE SCALE GENOMIC DNA]</scope>
    <source>
        <strain evidence="7 8">LMG 25204</strain>
    </source>
</reference>
<proteinExistence type="predicted"/>
<name>X7F777_9RHOB</name>
<dbReference type="PANTHER" id="PTHR40277">
    <property type="entry name" value="BLL5419 PROTEIN"/>
    <property type="match status" value="1"/>
</dbReference>
<dbReference type="PATRIC" id="fig|1449351.3.peg.3200"/>
<dbReference type="Pfam" id="PF03706">
    <property type="entry name" value="LPG_synthase_TM"/>
    <property type="match status" value="1"/>
</dbReference>
<keyword evidence="2" id="KW-1003">Cell membrane</keyword>
<dbReference type="AlphaFoldDB" id="X7F777"/>
<organism evidence="7 8">
    <name type="scientific">Roseivivax isoporae LMG 25204</name>
    <dbReference type="NCBI Taxonomy" id="1449351"/>
    <lineage>
        <taxon>Bacteria</taxon>
        <taxon>Pseudomonadati</taxon>
        <taxon>Pseudomonadota</taxon>
        <taxon>Alphaproteobacteria</taxon>
        <taxon>Rhodobacterales</taxon>
        <taxon>Roseobacteraceae</taxon>
        <taxon>Roseivivax</taxon>
    </lineage>
</organism>
<evidence type="ECO:0000313" key="7">
    <source>
        <dbReference type="EMBL" id="ETX27934.1"/>
    </source>
</evidence>
<dbReference type="RefSeq" id="WP_051492085.1">
    <property type="nucleotide sequence ID" value="NZ_JAME01000025.1"/>
</dbReference>
<feature type="transmembrane region" description="Helical" evidence="6">
    <location>
        <begin position="213"/>
        <end position="232"/>
    </location>
</feature>
<accession>X7F777</accession>
<dbReference type="STRING" id="1449351.RISW2_10720"/>